<dbReference type="InterPro" id="IPR050626">
    <property type="entry name" value="Peptidase_M16"/>
</dbReference>
<dbReference type="MEROPS" id="M16.002"/>
<dbReference type="AlphaFoldDB" id="A0A087UYW3"/>
<dbReference type="STRING" id="407821.A0A087UYW3"/>
<dbReference type="GO" id="GO:0046872">
    <property type="term" value="F:metal ion binding"/>
    <property type="evidence" value="ECO:0007669"/>
    <property type="project" value="UniProtKB-KW"/>
</dbReference>
<name>A0A087UYW3_STEMI</name>
<gene>
    <name evidence="2" type="ORF">X975_13199</name>
</gene>
<evidence type="ECO:0000313" key="2">
    <source>
        <dbReference type="EMBL" id="KFM82552.1"/>
    </source>
</evidence>
<dbReference type="Proteomes" id="UP000054359">
    <property type="component" value="Unassembled WGS sequence"/>
</dbReference>
<dbReference type="OrthoDB" id="6537930at2759"/>
<dbReference type="GO" id="GO:0051603">
    <property type="term" value="P:proteolysis involved in protein catabolic process"/>
    <property type="evidence" value="ECO:0007669"/>
    <property type="project" value="TreeGrafter"/>
</dbReference>
<accession>A0A087UYW3</accession>
<sequence length="105" mass="11628">MASVLRLLSVGLCGSKSFVVKSRIKISAFLNKDHCIKEYIYQATMAELHSSVAKVYDNIIKSEEDSRNYRGLELINGMKVLLISDPSTDKSAAALDIRIGFMSDP</sequence>
<reference evidence="2 3" key="1">
    <citation type="submission" date="2013-11" db="EMBL/GenBank/DDBJ databases">
        <title>Genome sequencing of Stegodyphus mimosarum.</title>
        <authorList>
            <person name="Bechsgaard J."/>
        </authorList>
    </citation>
    <scope>NUCLEOTIDE SEQUENCE [LARGE SCALE GENOMIC DNA]</scope>
</reference>
<dbReference type="GO" id="GO:0043171">
    <property type="term" value="P:peptide catabolic process"/>
    <property type="evidence" value="ECO:0007669"/>
    <property type="project" value="TreeGrafter"/>
</dbReference>
<dbReference type="GO" id="GO:0004222">
    <property type="term" value="F:metalloendopeptidase activity"/>
    <property type="evidence" value="ECO:0007669"/>
    <property type="project" value="TreeGrafter"/>
</dbReference>
<dbReference type="GO" id="GO:0005829">
    <property type="term" value="C:cytosol"/>
    <property type="evidence" value="ECO:0007669"/>
    <property type="project" value="TreeGrafter"/>
</dbReference>
<dbReference type="InterPro" id="IPR011249">
    <property type="entry name" value="Metalloenz_LuxS/M16"/>
</dbReference>
<proteinExistence type="predicted"/>
<dbReference type="SUPFAM" id="SSF63411">
    <property type="entry name" value="LuxS/MPP-like metallohydrolase"/>
    <property type="match status" value="1"/>
</dbReference>
<dbReference type="PANTHER" id="PTHR43690">
    <property type="entry name" value="NARDILYSIN"/>
    <property type="match status" value="1"/>
</dbReference>
<organism evidence="2 3">
    <name type="scientific">Stegodyphus mimosarum</name>
    <name type="common">African social velvet spider</name>
    <dbReference type="NCBI Taxonomy" id="407821"/>
    <lineage>
        <taxon>Eukaryota</taxon>
        <taxon>Metazoa</taxon>
        <taxon>Ecdysozoa</taxon>
        <taxon>Arthropoda</taxon>
        <taxon>Chelicerata</taxon>
        <taxon>Arachnida</taxon>
        <taxon>Araneae</taxon>
        <taxon>Araneomorphae</taxon>
        <taxon>Entelegynae</taxon>
        <taxon>Eresoidea</taxon>
        <taxon>Eresidae</taxon>
        <taxon>Stegodyphus</taxon>
    </lineage>
</organism>
<keyword evidence="1" id="KW-0479">Metal-binding</keyword>
<keyword evidence="3" id="KW-1185">Reference proteome</keyword>
<evidence type="ECO:0000256" key="1">
    <source>
        <dbReference type="ARBA" id="ARBA00022723"/>
    </source>
</evidence>
<protein>
    <submittedName>
        <fullName evidence="2">Insulin-degrading enzyme</fullName>
    </submittedName>
</protein>
<feature type="non-terminal residue" evidence="2">
    <location>
        <position position="105"/>
    </location>
</feature>
<dbReference type="GO" id="GO:0005739">
    <property type="term" value="C:mitochondrion"/>
    <property type="evidence" value="ECO:0007669"/>
    <property type="project" value="TreeGrafter"/>
</dbReference>
<dbReference type="EMBL" id="KK122349">
    <property type="protein sequence ID" value="KFM82552.1"/>
    <property type="molecule type" value="Genomic_DNA"/>
</dbReference>
<dbReference type="Gene3D" id="3.30.830.10">
    <property type="entry name" value="Metalloenzyme, LuxS/M16 peptidase-like"/>
    <property type="match status" value="1"/>
</dbReference>
<evidence type="ECO:0000313" key="3">
    <source>
        <dbReference type="Proteomes" id="UP000054359"/>
    </source>
</evidence>
<dbReference type="PANTHER" id="PTHR43690:SF18">
    <property type="entry name" value="INSULIN-DEGRADING ENZYME-RELATED"/>
    <property type="match status" value="1"/>
</dbReference>